<evidence type="ECO:0000256" key="4">
    <source>
        <dbReference type="ARBA" id="ARBA00022516"/>
    </source>
</evidence>
<reference evidence="12" key="2">
    <citation type="submission" date="2020-09" db="EMBL/GenBank/DDBJ databases">
        <authorList>
            <person name="Sun Q."/>
            <person name="Zhou Y."/>
        </authorList>
    </citation>
    <scope>NUCLEOTIDE SEQUENCE</scope>
    <source>
        <strain evidence="12">CGMCC 4.3508</strain>
    </source>
</reference>
<keyword evidence="13" id="KW-1185">Reference proteome</keyword>
<accession>A0A917RA50</accession>
<feature type="binding site" evidence="11">
    <location>
        <position position="194"/>
    </location>
    <ligand>
        <name>Fe cation</name>
        <dbReference type="ChEBI" id="CHEBI:24875"/>
        <label>2</label>
    </ligand>
</feature>
<feature type="binding site" evidence="11">
    <location>
        <position position="79"/>
    </location>
    <ligand>
        <name>Fe cation</name>
        <dbReference type="ChEBI" id="CHEBI:24875"/>
        <label>1</label>
    </ligand>
</feature>
<proteinExistence type="inferred from homology"/>
<feature type="binding site" evidence="11">
    <location>
        <position position="164"/>
    </location>
    <ligand>
        <name>Fe cation</name>
        <dbReference type="ChEBI" id="CHEBI:24875"/>
        <label>2</label>
    </ligand>
</feature>
<dbReference type="EMBL" id="BMMH01000002">
    <property type="protein sequence ID" value="GGK97898.1"/>
    <property type="molecule type" value="Genomic_DNA"/>
</dbReference>
<feature type="binding site" evidence="11">
    <location>
        <position position="110"/>
    </location>
    <ligand>
        <name>Fe cation</name>
        <dbReference type="ChEBI" id="CHEBI:24875"/>
        <label>2</label>
    </ligand>
</feature>
<evidence type="ECO:0000256" key="1">
    <source>
        <dbReference type="ARBA" id="ARBA00001954"/>
    </source>
</evidence>
<sequence length="312" mass="35177">MTGTTEKHDLGIMTYLAPVVADNLDRHLSLTKEWFPHQFVPWSEGSNFDGPLGGDPWEPGQSRLSEHARASMIVGLLGEDNLPSYFFTILSAHGNDGAWAEWVRQWCAEEARHSVVLRDYLHTTRAVDPIALERARMAHMANGYVNAHEGDGVLRTIMMLSMSELQARVVHRNTGMLSNDPICDRIMARLAADENLHMIFYRNLVEAALEIDPEDAMVALCDVITVFGGPAQQIPDFTALSDQFKKAGVYTSRIHIDSVINPYVRHLRLLDRTDLGPAGRKAQDRIGRYVNRIELACRRFESMRQDPQPQTN</sequence>
<keyword evidence="6" id="KW-0276">Fatty acid metabolism</keyword>
<comment type="similarity">
    <text evidence="2">Belongs to the fatty acid desaturase type 2 family.</text>
</comment>
<evidence type="ECO:0000313" key="12">
    <source>
        <dbReference type="EMBL" id="GGK97898.1"/>
    </source>
</evidence>
<dbReference type="Pfam" id="PF03405">
    <property type="entry name" value="FA_desaturase_2"/>
    <property type="match status" value="1"/>
</dbReference>
<evidence type="ECO:0000256" key="2">
    <source>
        <dbReference type="ARBA" id="ARBA00008749"/>
    </source>
</evidence>
<dbReference type="GO" id="GO:0046872">
    <property type="term" value="F:metal ion binding"/>
    <property type="evidence" value="ECO:0007669"/>
    <property type="project" value="UniProtKB-KW"/>
</dbReference>
<feature type="binding site" evidence="11">
    <location>
        <position position="197"/>
    </location>
    <ligand>
        <name>Fe cation</name>
        <dbReference type="ChEBI" id="CHEBI:24875"/>
        <label>2</label>
    </ligand>
</feature>
<dbReference type="InterPro" id="IPR009078">
    <property type="entry name" value="Ferritin-like_SF"/>
</dbReference>
<dbReference type="Gene3D" id="1.10.620.20">
    <property type="entry name" value="Ribonucleotide Reductase, subunit A"/>
    <property type="match status" value="1"/>
</dbReference>
<dbReference type="SUPFAM" id="SSF47240">
    <property type="entry name" value="Ferritin-like"/>
    <property type="match status" value="1"/>
</dbReference>
<evidence type="ECO:0000256" key="10">
    <source>
        <dbReference type="ARBA" id="ARBA00023160"/>
    </source>
</evidence>
<keyword evidence="9" id="KW-0443">Lipid metabolism</keyword>
<keyword evidence="4" id="KW-0444">Lipid biosynthesis</keyword>
<feature type="binding site" evidence="11">
    <location>
        <position position="194"/>
    </location>
    <ligand>
        <name>Fe cation</name>
        <dbReference type="ChEBI" id="CHEBI:24875"/>
        <label>1</label>
    </ligand>
</feature>
<dbReference type="InterPro" id="IPR012348">
    <property type="entry name" value="RNR-like"/>
</dbReference>
<comment type="cofactor">
    <cofactor evidence="1">
        <name>Fe(2+)</name>
        <dbReference type="ChEBI" id="CHEBI:29033"/>
    </cofactor>
</comment>
<comment type="cofactor">
    <cofactor evidence="11">
        <name>Fe cation</name>
        <dbReference type="ChEBI" id="CHEBI:24875"/>
    </cofactor>
    <text evidence="11">Binds 2 iron ions per subunit.</text>
</comment>
<feature type="binding site" evidence="11">
    <location>
        <position position="110"/>
    </location>
    <ligand>
        <name>Fe cation</name>
        <dbReference type="ChEBI" id="CHEBI:24875"/>
        <label>1</label>
    </ligand>
</feature>
<evidence type="ECO:0000256" key="7">
    <source>
        <dbReference type="ARBA" id="ARBA00023002"/>
    </source>
</evidence>
<comment type="caution">
    <text evidence="12">The sequence shown here is derived from an EMBL/GenBank/DDBJ whole genome shotgun (WGS) entry which is preliminary data.</text>
</comment>
<evidence type="ECO:0000256" key="9">
    <source>
        <dbReference type="ARBA" id="ARBA00023098"/>
    </source>
</evidence>
<dbReference type="GO" id="GO:0005829">
    <property type="term" value="C:cytosol"/>
    <property type="evidence" value="ECO:0007669"/>
    <property type="project" value="TreeGrafter"/>
</dbReference>
<dbReference type="InterPro" id="IPR005067">
    <property type="entry name" value="Fatty_acid_desaturase-2"/>
</dbReference>
<dbReference type="PANTHER" id="PTHR31155">
    <property type="entry name" value="ACYL- ACYL-CARRIER-PROTEIN DESATURASE-RELATED"/>
    <property type="match status" value="1"/>
</dbReference>
<dbReference type="PIRSF" id="PIRSF000346">
    <property type="entry name" value="Dlt9_acylACP_des"/>
    <property type="match status" value="1"/>
</dbReference>
<dbReference type="GO" id="GO:0045300">
    <property type="term" value="F:stearoyl-[ACP] desaturase activity"/>
    <property type="evidence" value="ECO:0007669"/>
    <property type="project" value="InterPro"/>
</dbReference>
<evidence type="ECO:0000256" key="6">
    <source>
        <dbReference type="ARBA" id="ARBA00022832"/>
    </source>
</evidence>
<evidence type="ECO:0000256" key="3">
    <source>
        <dbReference type="ARBA" id="ARBA00011738"/>
    </source>
</evidence>
<evidence type="ECO:0000256" key="5">
    <source>
        <dbReference type="ARBA" id="ARBA00022723"/>
    </source>
</evidence>
<keyword evidence="10" id="KW-0275">Fatty acid biosynthesis</keyword>
<keyword evidence="7" id="KW-0560">Oxidoreductase</keyword>
<evidence type="ECO:0000256" key="8">
    <source>
        <dbReference type="ARBA" id="ARBA00023004"/>
    </source>
</evidence>
<reference evidence="12" key="1">
    <citation type="journal article" date="2014" name="Int. J. Syst. Evol. Microbiol.">
        <title>Complete genome sequence of Corynebacterium casei LMG S-19264T (=DSM 44701T), isolated from a smear-ripened cheese.</title>
        <authorList>
            <consortium name="US DOE Joint Genome Institute (JGI-PGF)"/>
            <person name="Walter F."/>
            <person name="Albersmeier A."/>
            <person name="Kalinowski J."/>
            <person name="Ruckert C."/>
        </authorList>
    </citation>
    <scope>NUCLEOTIDE SEQUENCE</scope>
    <source>
        <strain evidence="12">CGMCC 4.3508</strain>
    </source>
</reference>
<dbReference type="AlphaFoldDB" id="A0A917RA50"/>
<evidence type="ECO:0000256" key="11">
    <source>
        <dbReference type="PIRSR" id="PIRSR000346-1"/>
    </source>
</evidence>
<dbReference type="PANTHER" id="PTHR31155:SF9">
    <property type="entry name" value="STEAROYL-[ACYL-CARRIER-PROTEIN] 9-DESATURASE 7, CHLOROPLASTIC"/>
    <property type="match status" value="1"/>
</dbReference>
<protein>
    <submittedName>
        <fullName evidence="12">Acyl-[acyl-carrier protein] desaturase</fullName>
    </submittedName>
</protein>
<gene>
    <name evidence="12" type="ORF">GCM10011588_10510</name>
</gene>
<organism evidence="12 13">
    <name type="scientific">Nocardia jinanensis</name>
    <dbReference type="NCBI Taxonomy" id="382504"/>
    <lineage>
        <taxon>Bacteria</taxon>
        <taxon>Bacillati</taxon>
        <taxon>Actinomycetota</taxon>
        <taxon>Actinomycetes</taxon>
        <taxon>Mycobacteriales</taxon>
        <taxon>Nocardiaceae</taxon>
        <taxon>Nocardia</taxon>
    </lineage>
</organism>
<evidence type="ECO:0000313" key="13">
    <source>
        <dbReference type="Proteomes" id="UP000638263"/>
    </source>
</evidence>
<comment type="subunit">
    <text evidence="3">Homodimer.</text>
</comment>
<name>A0A917RA50_9NOCA</name>
<keyword evidence="8 11" id="KW-0408">Iron</keyword>
<dbReference type="Proteomes" id="UP000638263">
    <property type="component" value="Unassembled WGS sequence"/>
</dbReference>
<dbReference type="GO" id="GO:0006633">
    <property type="term" value="P:fatty acid biosynthetic process"/>
    <property type="evidence" value="ECO:0007669"/>
    <property type="project" value="UniProtKB-KW"/>
</dbReference>
<keyword evidence="5 11" id="KW-0479">Metal-binding</keyword>
<feature type="binding site" evidence="11">
    <location>
        <position position="113"/>
    </location>
    <ligand>
        <name>Fe cation</name>
        <dbReference type="ChEBI" id="CHEBI:24875"/>
        <label>1</label>
    </ligand>
</feature>